<evidence type="ECO:0000313" key="3">
    <source>
        <dbReference type="EMBL" id="NIK88307.1"/>
    </source>
</evidence>
<dbReference type="AlphaFoldDB" id="A0A846MZE4"/>
<dbReference type="InterPro" id="IPR013830">
    <property type="entry name" value="SGNH_hydro"/>
</dbReference>
<feature type="signal peptide" evidence="1">
    <location>
        <begin position="1"/>
        <end position="21"/>
    </location>
</feature>
<evidence type="ECO:0000313" key="4">
    <source>
        <dbReference type="Proteomes" id="UP000570514"/>
    </source>
</evidence>
<sequence length="422" mass="44017">MRKTLALMLLTGTALTSAVAAAPKAQEPKAQEQWVTSWATSQMIAVGDNILPAADLTGATLRQSVRLSTGGKAFRLVLSNAFGSAPLHLPAVHVAKSLPGGGIDPSSDHVLTFGGHGDVTIPAGAAYVSDPVAMPVGPLSDIAISIRYDAAPAIETSHPGSRQTSYVLPGDHLSDAVVTGAKTVDHWYQIDRIEVLAPAKTKAVVALGDSITDGRGSTTNGNDRWTNVMAAAFQAQNATRHLGVLNSGIGGNCVLTQCLGPAALARLEREVFSPPGVESVIVYEGVNDLGGLTREKPATPEEHAALVARLISGFTQIAERAHAHGLKAYIATILPYGTNAYYHPDAANEADRAAVNGWIKSQKLFDGVIDFDAVMRDPSHPANLNPAYDTGDGLHPNASGYQVMGTFAAKALAAKTTKGKTK</sequence>
<keyword evidence="4" id="KW-1185">Reference proteome</keyword>
<dbReference type="PANTHER" id="PTHR43784:SF2">
    <property type="entry name" value="GDSL-LIKE LIPASE_ACYLHYDROLASE, PUTATIVE (AFU_ORTHOLOGUE AFUA_2G00820)-RELATED"/>
    <property type="match status" value="1"/>
</dbReference>
<dbReference type="RefSeq" id="WP_167082495.1">
    <property type="nucleotide sequence ID" value="NZ_BAAADC010000001.1"/>
</dbReference>
<organism evidence="3 4">
    <name type="scientific">Rhizomicrobium palustre</name>
    <dbReference type="NCBI Taxonomy" id="189966"/>
    <lineage>
        <taxon>Bacteria</taxon>
        <taxon>Pseudomonadati</taxon>
        <taxon>Pseudomonadota</taxon>
        <taxon>Alphaproteobacteria</taxon>
        <taxon>Micropepsales</taxon>
        <taxon>Micropepsaceae</taxon>
        <taxon>Rhizomicrobium</taxon>
    </lineage>
</organism>
<gene>
    <name evidence="3" type="ORF">FHS83_001625</name>
</gene>
<dbReference type="EMBL" id="JAASRM010000001">
    <property type="protein sequence ID" value="NIK88307.1"/>
    <property type="molecule type" value="Genomic_DNA"/>
</dbReference>
<evidence type="ECO:0000259" key="2">
    <source>
        <dbReference type="Pfam" id="PF13472"/>
    </source>
</evidence>
<dbReference type="Gene3D" id="3.40.50.1110">
    <property type="entry name" value="SGNH hydrolase"/>
    <property type="match status" value="1"/>
</dbReference>
<protein>
    <submittedName>
        <fullName evidence="3">Lysophospholipase L1-like esterase</fullName>
    </submittedName>
</protein>
<dbReference type="GO" id="GO:0016788">
    <property type="term" value="F:hydrolase activity, acting on ester bonds"/>
    <property type="evidence" value="ECO:0007669"/>
    <property type="project" value="UniProtKB-ARBA"/>
</dbReference>
<dbReference type="PANTHER" id="PTHR43784">
    <property type="entry name" value="GDSL-LIKE LIPASE/ACYLHYDROLASE, PUTATIVE (AFU_ORTHOLOGUE AFUA_2G00820)-RELATED"/>
    <property type="match status" value="1"/>
</dbReference>
<feature type="domain" description="SGNH hydrolase-type esterase" evidence="2">
    <location>
        <begin position="206"/>
        <end position="403"/>
    </location>
</feature>
<feature type="chain" id="PRO_5032729438" evidence="1">
    <location>
        <begin position="22"/>
        <end position="422"/>
    </location>
</feature>
<reference evidence="3 4" key="1">
    <citation type="submission" date="2020-03" db="EMBL/GenBank/DDBJ databases">
        <title>Genomic Encyclopedia of Type Strains, Phase IV (KMG-IV): sequencing the most valuable type-strain genomes for metagenomic binning, comparative biology and taxonomic classification.</title>
        <authorList>
            <person name="Goeker M."/>
        </authorList>
    </citation>
    <scope>NUCLEOTIDE SEQUENCE [LARGE SCALE GENOMIC DNA]</scope>
    <source>
        <strain evidence="3 4">DSM 19867</strain>
    </source>
</reference>
<dbReference type="Proteomes" id="UP000570514">
    <property type="component" value="Unassembled WGS sequence"/>
</dbReference>
<dbReference type="InterPro" id="IPR053140">
    <property type="entry name" value="GDSL_Rv0518-like"/>
</dbReference>
<dbReference type="InterPro" id="IPR036514">
    <property type="entry name" value="SGNH_hydro_sf"/>
</dbReference>
<comment type="caution">
    <text evidence="3">The sequence shown here is derived from an EMBL/GenBank/DDBJ whole genome shotgun (WGS) entry which is preliminary data.</text>
</comment>
<dbReference type="Pfam" id="PF13472">
    <property type="entry name" value="Lipase_GDSL_2"/>
    <property type="match status" value="1"/>
</dbReference>
<keyword evidence="1" id="KW-0732">Signal</keyword>
<dbReference type="CDD" id="cd01830">
    <property type="entry name" value="XynE_like"/>
    <property type="match status" value="1"/>
</dbReference>
<evidence type="ECO:0000256" key="1">
    <source>
        <dbReference type="SAM" id="SignalP"/>
    </source>
</evidence>
<dbReference type="SUPFAM" id="SSF52266">
    <property type="entry name" value="SGNH hydrolase"/>
    <property type="match status" value="1"/>
</dbReference>
<proteinExistence type="predicted"/>
<name>A0A846MZE4_9PROT</name>
<accession>A0A846MZE4</accession>